<feature type="region of interest" description="Disordered" evidence="3">
    <location>
        <begin position="80"/>
        <end position="128"/>
    </location>
</feature>
<evidence type="ECO:0000256" key="3">
    <source>
        <dbReference type="SAM" id="MobiDB-lite"/>
    </source>
</evidence>
<dbReference type="InterPro" id="IPR036864">
    <property type="entry name" value="Zn2-C6_fun-type_DNA-bd_sf"/>
</dbReference>
<evidence type="ECO:0000313" key="6">
    <source>
        <dbReference type="Proteomes" id="UP000287144"/>
    </source>
</evidence>
<dbReference type="EMBL" id="NKCK01000044">
    <property type="protein sequence ID" value="RSM06726.1"/>
    <property type="molecule type" value="Genomic_DNA"/>
</dbReference>
<dbReference type="CDD" id="cd12148">
    <property type="entry name" value="fungal_TF_MHR"/>
    <property type="match status" value="1"/>
</dbReference>
<dbReference type="SMART" id="SM00066">
    <property type="entry name" value="GAL4"/>
    <property type="match status" value="1"/>
</dbReference>
<dbReference type="PANTHER" id="PTHR47425:SF2">
    <property type="entry name" value="FARB-RELATED"/>
    <property type="match status" value="1"/>
</dbReference>
<dbReference type="InterPro" id="IPR052761">
    <property type="entry name" value="Fungal_Detox/Toxin_TFs"/>
</dbReference>
<evidence type="ECO:0000259" key="4">
    <source>
        <dbReference type="PROSITE" id="PS50048"/>
    </source>
</evidence>
<dbReference type="Pfam" id="PF00172">
    <property type="entry name" value="Zn_clus"/>
    <property type="match status" value="1"/>
</dbReference>
<feature type="domain" description="Zn(2)-C6 fungal-type" evidence="4">
    <location>
        <begin position="40"/>
        <end position="72"/>
    </location>
</feature>
<feature type="region of interest" description="Disordered" evidence="3">
    <location>
        <begin position="144"/>
        <end position="184"/>
    </location>
</feature>
<dbReference type="GO" id="GO:0003677">
    <property type="term" value="F:DNA binding"/>
    <property type="evidence" value="ECO:0007669"/>
    <property type="project" value="InterPro"/>
</dbReference>
<sequence>MPSPSEDWDLGNQQTTAGTNKRRRDDAQSDSVAKRRASRACLSCRGRKVRCDVTSRGAPCTNCRLDDVNCRLTESNRGRVRTSVEAGEDVQHRPQSQQPMSPVDMPEEPQTQTMSPPVPDDFPISLTFEGSRGFENTRRSHIQAENAMPSPPSQTSPGPTSSSFSPAWSSQQLQGLPSNKGALTVPDDELQRELFQKYIQYVHPFMPILDLPSLLAPIARGEGSGHTSLLVFQAVMFTSAAFIDMDYYIARGQSDRKSVRKMYFERARLLYDQDCESDRMALLQALLLMTFWYERPEDEKETWYWTGIALSLAQVLGLHRNPEHLDVSPEMKCLRKRIWWSCFVRDRLLALGLRRPARIRAGDFDVPPLTFDDFNIETLEDDLLRYIGPLPLADDTPTKASICHCFIELTHLCVHIGDTLSTQYSTLSNPSSESKEHVTMMVLPKKSSDQLQELEKCDKKLESWLQNLNPVCQYKVGQRDQDKSHRILHLHQAQLQMIHLAATVVLHRPRALQPSSGSAEDRASVRQSRNKVTNAAAGITEVVYDLYCDNQLRFAPTSAISALLSATLIHLIDVRSSGSEVRYASIVSQWLQKEKGLRANQLWEQTHSPLLQALVPKQ</sequence>
<dbReference type="PROSITE" id="PS00463">
    <property type="entry name" value="ZN2_CY6_FUNGAL_1"/>
    <property type="match status" value="1"/>
</dbReference>
<dbReference type="STRING" id="1325735.A0A428TXH6"/>
<name>A0A428TXH6_9HYPO</name>
<keyword evidence="2" id="KW-0539">Nucleus</keyword>
<comment type="caution">
    <text evidence="5">The sequence shown here is derived from an EMBL/GenBank/DDBJ whole genome shotgun (WGS) entry which is preliminary data.</text>
</comment>
<dbReference type="SMART" id="SM00906">
    <property type="entry name" value="Fungal_trans"/>
    <property type="match status" value="1"/>
</dbReference>
<evidence type="ECO:0000256" key="2">
    <source>
        <dbReference type="ARBA" id="ARBA00023242"/>
    </source>
</evidence>
<dbReference type="InterPro" id="IPR007219">
    <property type="entry name" value="XnlR_reg_dom"/>
</dbReference>
<dbReference type="PROSITE" id="PS50048">
    <property type="entry name" value="ZN2_CY6_FUNGAL_2"/>
    <property type="match status" value="1"/>
</dbReference>
<dbReference type="CDD" id="cd00067">
    <property type="entry name" value="GAL4"/>
    <property type="match status" value="1"/>
</dbReference>
<dbReference type="GO" id="GO:0008270">
    <property type="term" value="F:zinc ion binding"/>
    <property type="evidence" value="ECO:0007669"/>
    <property type="project" value="InterPro"/>
</dbReference>
<evidence type="ECO:0000313" key="5">
    <source>
        <dbReference type="EMBL" id="RSM06726.1"/>
    </source>
</evidence>
<keyword evidence="6" id="KW-1185">Reference proteome</keyword>
<dbReference type="InterPro" id="IPR001138">
    <property type="entry name" value="Zn2Cys6_DnaBD"/>
</dbReference>
<dbReference type="AlphaFoldDB" id="A0A428TXH6"/>
<organism evidence="5 6">
    <name type="scientific">Fusarium oligoseptatum</name>
    <dbReference type="NCBI Taxonomy" id="2604345"/>
    <lineage>
        <taxon>Eukaryota</taxon>
        <taxon>Fungi</taxon>
        <taxon>Dikarya</taxon>
        <taxon>Ascomycota</taxon>
        <taxon>Pezizomycotina</taxon>
        <taxon>Sordariomycetes</taxon>
        <taxon>Hypocreomycetidae</taxon>
        <taxon>Hypocreales</taxon>
        <taxon>Nectriaceae</taxon>
        <taxon>Fusarium</taxon>
        <taxon>Fusarium solani species complex</taxon>
    </lineage>
</organism>
<reference evidence="5 6" key="1">
    <citation type="submission" date="2017-06" db="EMBL/GenBank/DDBJ databases">
        <title>Comparative genomic analysis of Ambrosia Fusariam Clade fungi.</title>
        <authorList>
            <person name="Stajich J.E."/>
            <person name="Carrillo J."/>
            <person name="Kijimoto T."/>
            <person name="Eskalen A."/>
            <person name="O'Donnell K."/>
            <person name="Kasson M."/>
        </authorList>
    </citation>
    <scope>NUCLEOTIDE SEQUENCE [LARGE SCALE GENOMIC DNA]</scope>
    <source>
        <strain evidence="5 6">NRRL62579</strain>
    </source>
</reference>
<dbReference type="Pfam" id="PF04082">
    <property type="entry name" value="Fungal_trans"/>
    <property type="match status" value="1"/>
</dbReference>
<evidence type="ECO:0000256" key="1">
    <source>
        <dbReference type="ARBA" id="ARBA00022723"/>
    </source>
</evidence>
<feature type="compositionally biased region" description="Low complexity" evidence="3">
    <location>
        <begin position="155"/>
        <end position="170"/>
    </location>
</feature>
<dbReference type="PANTHER" id="PTHR47425">
    <property type="entry name" value="FARB-RELATED"/>
    <property type="match status" value="1"/>
</dbReference>
<proteinExistence type="predicted"/>
<dbReference type="SUPFAM" id="SSF57701">
    <property type="entry name" value="Zn2/Cys6 DNA-binding domain"/>
    <property type="match status" value="1"/>
</dbReference>
<dbReference type="Gene3D" id="4.10.240.10">
    <property type="entry name" value="Zn(2)-C6 fungal-type DNA-binding domain"/>
    <property type="match status" value="1"/>
</dbReference>
<dbReference type="Proteomes" id="UP000287144">
    <property type="component" value="Unassembled WGS sequence"/>
</dbReference>
<dbReference type="GO" id="GO:0006351">
    <property type="term" value="P:DNA-templated transcription"/>
    <property type="evidence" value="ECO:0007669"/>
    <property type="project" value="InterPro"/>
</dbReference>
<protein>
    <recommendedName>
        <fullName evidence="4">Zn(2)-C6 fungal-type domain-containing protein</fullName>
    </recommendedName>
</protein>
<gene>
    <name evidence="5" type="ORF">CEP52_005580</name>
</gene>
<keyword evidence="1" id="KW-0479">Metal-binding</keyword>
<feature type="region of interest" description="Disordered" evidence="3">
    <location>
        <begin position="1"/>
        <end position="37"/>
    </location>
</feature>
<accession>A0A428TXH6</accession>
<dbReference type="GO" id="GO:0000981">
    <property type="term" value="F:DNA-binding transcription factor activity, RNA polymerase II-specific"/>
    <property type="evidence" value="ECO:0007669"/>
    <property type="project" value="InterPro"/>
</dbReference>